<evidence type="ECO:0000313" key="1">
    <source>
        <dbReference type="EMBL" id="OHE94257.1"/>
    </source>
</evidence>
<sequence>MSKFTISTSQLLSADKLKLKELRYEAKTQFYQSHVLDFVSCDVALEDFIDDYIQGYCKLQNCVTPSSSVSFASDDASTRPRSRLRRLLQCITRKKL</sequence>
<protein>
    <submittedName>
        <fullName evidence="1">Uncharacterized protein</fullName>
    </submittedName>
</protein>
<dbReference type="RefSeq" id="XP_022471420.1">
    <property type="nucleotide sequence ID" value="XM_022622045.1"/>
</dbReference>
<dbReference type="AlphaFoldDB" id="A0A1G4AYN7"/>
<dbReference type="EMBL" id="MJBS01000103">
    <property type="protein sequence ID" value="OHE94257.1"/>
    <property type="molecule type" value="Genomic_DNA"/>
</dbReference>
<accession>A0A1G4AYN7</accession>
<evidence type="ECO:0000313" key="2">
    <source>
        <dbReference type="Proteomes" id="UP000176998"/>
    </source>
</evidence>
<dbReference type="GeneID" id="34563555"/>
<comment type="caution">
    <text evidence="1">The sequence shown here is derived from an EMBL/GenBank/DDBJ whole genome shotgun (WGS) entry which is preliminary data.</text>
</comment>
<reference evidence="1 2" key="1">
    <citation type="submission" date="2016-09" db="EMBL/GenBank/DDBJ databases">
        <authorList>
            <person name="Capua I."/>
            <person name="De Benedictis P."/>
            <person name="Joannis T."/>
            <person name="Lombin L.H."/>
            <person name="Cattoli G."/>
        </authorList>
    </citation>
    <scope>NUCLEOTIDE SEQUENCE [LARGE SCALE GENOMIC DNA]</scope>
    <source>
        <strain evidence="1 2">IMI 309357</strain>
    </source>
</reference>
<dbReference type="OrthoDB" id="4847270at2759"/>
<proteinExistence type="predicted"/>
<name>A0A1G4AYN7_9PEZI</name>
<gene>
    <name evidence="1" type="ORF">CORC01_10417</name>
</gene>
<organism evidence="1 2">
    <name type="scientific">Colletotrichum orchidophilum</name>
    <dbReference type="NCBI Taxonomy" id="1209926"/>
    <lineage>
        <taxon>Eukaryota</taxon>
        <taxon>Fungi</taxon>
        <taxon>Dikarya</taxon>
        <taxon>Ascomycota</taxon>
        <taxon>Pezizomycotina</taxon>
        <taxon>Sordariomycetes</taxon>
        <taxon>Hypocreomycetidae</taxon>
        <taxon>Glomerellales</taxon>
        <taxon>Glomerellaceae</taxon>
        <taxon>Colletotrichum</taxon>
    </lineage>
</organism>
<dbReference type="Proteomes" id="UP000176998">
    <property type="component" value="Unassembled WGS sequence"/>
</dbReference>
<keyword evidence="2" id="KW-1185">Reference proteome</keyword>